<evidence type="ECO:0000313" key="9">
    <source>
        <dbReference type="Proteomes" id="UP000199417"/>
    </source>
</evidence>
<evidence type="ECO:0000259" key="7">
    <source>
        <dbReference type="PROSITE" id="PS51352"/>
    </source>
</evidence>
<dbReference type="Gene3D" id="3.40.30.10">
    <property type="entry name" value="Glutaredoxin"/>
    <property type="match status" value="1"/>
</dbReference>
<evidence type="ECO:0000313" key="8">
    <source>
        <dbReference type="EMBL" id="SDC73058.1"/>
    </source>
</evidence>
<dbReference type="PROSITE" id="PS00194">
    <property type="entry name" value="THIOREDOXIN_1"/>
    <property type="match status" value="1"/>
</dbReference>
<dbReference type="PANTHER" id="PTHR45663">
    <property type="entry name" value="GEO12009P1"/>
    <property type="match status" value="1"/>
</dbReference>
<name>A0A1G6NZA0_9NOCA</name>
<dbReference type="PANTHER" id="PTHR45663:SF11">
    <property type="entry name" value="GEO12009P1"/>
    <property type="match status" value="1"/>
</dbReference>
<evidence type="ECO:0000256" key="1">
    <source>
        <dbReference type="ARBA" id="ARBA00003318"/>
    </source>
</evidence>
<keyword evidence="9" id="KW-1185">Reference proteome</keyword>
<dbReference type="InterPro" id="IPR017937">
    <property type="entry name" value="Thioredoxin_CS"/>
</dbReference>
<dbReference type="Pfam" id="PF00085">
    <property type="entry name" value="Thioredoxin"/>
    <property type="match status" value="1"/>
</dbReference>
<dbReference type="InterPro" id="IPR013766">
    <property type="entry name" value="Thioredoxin_domain"/>
</dbReference>
<evidence type="ECO:0000256" key="3">
    <source>
        <dbReference type="ARBA" id="ARBA00022448"/>
    </source>
</evidence>
<proteinExistence type="inferred from homology"/>
<dbReference type="RefSeq" id="WP_072843027.1">
    <property type="nucleotide sequence ID" value="NZ_FNAB01000001.1"/>
</dbReference>
<dbReference type="SUPFAM" id="SSF52833">
    <property type="entry name" value="Thioredoxin-like"/>
    <property type="match status" value="1"/>
</dbReference>
<dbReference type="InterPro" id="IPR036249">
    <property type="entry name" value="Thioredoxin-like_sf"/>
</dbReference>
<reference evidence="8 9" key="1">
    <citation type="submission" date="2016-10" db="EMBL/GenBank/DDBJ databases">
        <authorList>
            <person name="de Groot N.N."/>
        </authorList>
    </citation>
    <scope>NUCLEOTIDE SEQUENCE [LARGE SCALE GENOMIC DNA]</scope>
    <source>
        <strain evidence="8 9">JCM 11308</strain>
    </source>
</reference>
<keyword evidence="5" id="KW-1015">Disulfide bond</keyword>
<evidence type="ECO:0000256" key="6">
    <source>
        <dbReference type="ARBA" id="ARBA00023284"/>
    </source>
</evidence>
<comment type="function">
    <text evidence="1">Participates in various redox reactions through the reversible oxidation of its active center dithiol to a disulfide and catalyzes dithiol-disulfide exchange reactions.</text>
</comment>
<dbReference type="PROSITE" id="PS51352">
    <property type="entry name" value="THIOREDOXIN_2"/>
    <property type="match status" value="1"/>
</dbReference>
<dbReference type="GO" id="GO:0015035">
    <property type="term" value="F:protein-disulfide reductase activity"/>
    <property type="evidence" value="ECO:0007669"/>
    <property type="project" value="TreeGrafter"/>
</dbReference>
<dbReference type="CDD" id="cd02947">
    <property type="entry name" value="TRX_family"/>
    <property type="match status" value="1"/>
</dbReference>
<protein>
    <submittedName>
        <fullName evidence="8">Thioredoxin</fullName>
    </submittedName>
</protein>
<dbReference type="STRING" id="168276.SAMN05444580_101720"/>
<evidence type="ECO:0000256" key="2">
    <source>
        <dbReference type="ARBA" id="ARBA00008987"/>
    </source>
</evidence>
<organism evidence="8 9">
    <name type="scientific">Rhodococcus tukisamuensis</name>
    <dbReference type="NCBI Taxonomy" id="168276"/>
    <lineage>
        <taxon>Bacteria</taxon>
        <taxon>Bacillati</taxon>
        <taxon>Actinomycetota</taxon>
        <taxon>Actinomycetes</taxon>
        <taxon>Mycobacteriales</taxon>
        <taxon>Nocardiaceae</taxon>
        <taxon>Rhodococcus</taxon>
    </lineage>
</organism>
<dbReference type="AlphaFoldDB" id="A0A1G6NZA0"/>
<evidence type="ECO:0000256" key="5">
    <source>
        <dbReference type="ARBA" id="ARBA00023157"/>
    </source>
</evidence>
<keyword evidence="6" id="KW-0676">Redox-active center</keyword>
<accession>A0A1G6NZA0</accession>
<dbReference type="GO" id="GO:0045454">
    <property type="term" value="P:cell redox homeostasis"/>
    <property type="evidence" value="ECO:0007669"/>
    <property type="project" value="TreeGrafter"/>
</dbReference>
<feature type="domain" description="Thioredoxin" evidence="7">
    <location>
        <begin position="10"/>
        <end position="149"/>
    </location>
</feature>
<evidence type="ECO:0000256" key="4">
    <source>
        <dbReference type="ARBA" id="ARBA00022982"/>
    </source>
</evidence>
<keyword evidence="4" id="KW-0249">Electron transport</keyword>
<comment type="similarity">
    <text evidence="2">Belongs to the thioredoxin family.</text>
</comment>
<keyword evidence="3" id="KW-0813">Transport</keyword>
<dbReference type="Proteomes" id="UP000199417">
    <property type="component" value="Unassembled WGS sequence"/>
</dbReference>
<sequence length="159" mass="16360">MTALVVLAVVLVAALAAGALLRARSGTVRATESGPVVDEALRELLTEAGVNTAGPTVLHFSADWCGPCAAVRRVIHQVLGNLDTRLGPDAARTVEVELDIDENPDLAKELGVLSLPTTFIFDAALVQRHRISGVPAAADLEAALLPLCGPGNSVPGKNG</sequence>
<dbReference type="EMBL" id="FNAB01000001">
    <property type="protein sequence ID" value="SDC73058.1"/>
    <property type="molecule type" value="Genomic_DNA"/>
</dbReference>
<gene>
    <name evidence="8" type="ORF">SAMN05444580_101720</name>
</gene>
<dbReference type="GO" id="GO:0005829">
    <property type="term" value="C:cytosol"/>
    <property type="evidence" value="ECO:0007669"/>
    <property type="project" value="TreeGrafter"/>
</dbReference>